<dbReference type="AlphaFoldDB" id="L9X239"/>
<organism evidence="2 3">
    <name type="scientific">Natronococcus amylolyticus DSM 10524</name>
    <dbReference type="NCBI Taxonomy" id="1227497"/>
    <lineage>
        <taxon>Archaea</taxon>
        <taxon>Methanobacteriati</taxon>
        <taxon>Methanobacteriota</taxon>
        <taxon>Stenosarchaea group</taxon>
        <taxon>Halobacteria</taxon>
        <taxon>Halobacteriales</taxon>
        <taxon>Natrialbaceae</taxon>
        <taxon>Natronococcus</taxon>
    </lineage>
</organism>
<gene>
    <name evidence="2" type="ORF">C491_17357</name>
</gene>
<feature type="compositionally biased region" description="Basic and acidic residues" evidence="1">
    <location>
        <begin position="1"/>
        <end position="11"/>
    </location>
</feature>
<sequence>MANESESRGDDTGVEILEDDGDSSDRFGETMDYLDQRQEATEAAAQINRLTAVLRMKGIVSKAEAEYIKTGQLDKEKLFAEITYEEMEPFLLEMNEQGTFSEEELDQWKAFLGTE</sequence>
<name>L9X239_9EURY</name>
<dbReference type="Proteomes" id="UP000011688">
    <property type="component" value="Unassembled WGS sequence"/>
</dbReference>
<feature type="region of interest" description="Disordered" evidence="1">
    <location>
        <begin position="1"/>
        <end position="28"/>
    </location>
</feature>
<feature type="compositionally biased region" description="Acidic residues" evidence="1">
    <location>
        <begin position="12"/>
        <end position="22"/>
    </location>
</feature>
<evidence type="ECO:0000256" key="1">
    <source>
        <dbReference type="SAM" id="MobiDB-lite"/>
    </source>
</evidence>
<reference evidence="2 3" key="1">
    <citation type="journal article" date="2014" name="PLoS Genet.">
        <title>Phylogenetically driven sequencing of extremely halophilic archaea reveals strategies for static and dynamic osmo-response.</title>
        <authorList>
            <person name="Becker E.A."/>
            <person name="Seitzer P.M."/>
            <person name="Tritt A."/>
            <person name="Larsen D."/>
            <person name="Krusor M."/>
            <person name="Yao A.I."/>
            <person name="Wu D."/>
            <person name="Madern D."/>
            <person name="Eisen J.A."/>
            <person name="Darling A.E."/>
            <person name="Facciotti M.T."/>
        </authorList>
    </citation>
    <scope>NUCLEOTIDE SEQUENCE [LARGE SCALE GENOMIC DNA]</scope>
    <source>
        <strain evidence="2 3">DSM 10524</strain>
    </source>
</reference>
<evidence type="ECO:0000313" key="3">
    <source>
        <dbReference type="Proteomes" id="UP000011688"/>
    </source>
</evidence>
<dbReference type="EMBL" id="AOIB01000031">
    <property type="protein sequence ID" value="ELY55501.1"/>
    <property type="molecule type" value="Genomic_DNA"/>
</dbReference>
<accession>L9X239</accession>
<evidence type="ECO:0000313" key="2">
    <source>
        <dbReference type="EMBL" id="ELY55501.1"/>
    </source>
</evidence>
<dbReference type="RefSeq" id="WP_005558447.1">
    <property type="nucleotide sequence ID" value="NZ_AOIB01000031.1"/>
</dbReference>
<comment type="caution">
    <text evidence="2">The sequence shown here is derived from an EMBL/GenBank/DDBJ whole genome shotgun (WGS) entry which is preliminary data.</text>
</comment>
<protein>
    <submittedName>
        <fullName evidence="2">Uncharacterized protein</fullName>
    </submittedName>
</protein>
<keyword evidence="3" id="KW-1185">Reference proteome</keyword>
<proteinExistence type="predicted"/>